<dbReference type="InterPro" id="IPR027417">
    <property type="entry name" value="P-loop_NTPase"/>
</dbReference>
<dbReference type="GO" id="GO:0004017">
    <property type="term" value="F:AMP kinase activity"/>
    <property type="evidence" value="ECO:0007669"/>
    <property type="project" value="UniProtKB-EC"/>
</dbReference>
<evidence type="ECO:0000256" key="2">
    <source>
        <dbReference type="ARBA" id="ARBA00022727"/>
    </source>
</evidence>
<organism evidence="7 8">
    <name type="scientific">Candidatus Nealsonbacteria bacterium CG23_combo_of_CG06-09_8_20_14_all_36_12</name>
    <dbReference type="NCBI Taxonomy" id="1974718"/>
    <lineage>
        <taxon>Bacteria</taxon>
        <taxon>Candidatus Nealsoniibacteriota</taxon>
    </lineage>
</organism>
<evidence type="ECO:0000256" key="1">
    <source>
        <dbReference type="ARBA" id="ARBA00022679"/>
    </source>
</evidence>
<dbReference type="AlphaFoldDB" id="A0A2G9Z0W8"/>
<name>A0A2G9Z0W8_9BACT</name>
<comment type="caution">
    <text evidence="7">The sequence shown here is derived from an EMBL/GenBank/DDBJ whole genome shotgun (WGS) entry which is preliminary data.</text>
</comment>
<keyword evidence="3 6" id="KW-0547">Nucleotide-binding</keyword>
<evidence type="ECO:0000256" key="4">
    <source>
        <dbReference type="ARBA" id="ARBA00022777"/>
    </source>
</evidence>
<dbReference type="EMBL" id="PCRS01000008">
    <property type="protein sequence ID" value="PIP25109.1"/>
    <property type="molecule type" value="Genomic_DNA"/>
</dbReference>
<gene>
    <name evidence="7" type="ORF">COX34_00655</name>
</gene>
<dbReference type="PRINTS" id="PR00094">
    <property type="entry name" value="ADENYLTKNASE"/>
</dbReference>
<dbReference type="SUPFAM" id="SSF52540">
    <property type="entry name" value="P-loop containing nucleoside triphosphate hydrolases"/>
    <property type="match status" value="1"/>
</dbReference>
<dbReference type="GO" id="GO:0005737">
    <property type="term" value="C:cytoplasm"/>
    <property type="evidence" value="ECO:0007669"/>
    <property type="project" value="UniProtKB-SubCell"/>
</dbReference>
<dbReference type="InterPro" id="IPR000850">
    <property type="entry name" value="Adenylat/UMP-CMP_kin"/>
</dbReference>
<keyword evidence="2" id="KW-0545">Nucleotide biosynthesis</keyword>
<dbReference type="EC" id="2.7.4.3" evidence="6"/>
<keyword evidence="1 5" id="KW-0808">Transferase</keyword>
<dbReference type="PANTHER" id="PTHR23359">
    <property type="entry name" value="NUCLEOTIDE KINASE"/>
    <property type="match status" value="1"/>
</dbReference>
<dbReference type="Proteomes" id="UP000228681">
    <property type="component" value="Unassembled WGS sequence"/>
</dbReference>
<sequence length="232" mass="26764">MKKQNKKVIIILGPPGSGKGTQAELLAEKFNLYHWDTSKIIGKMIKEAKKGAFIRIEGEKYYFEKERKMRTKGLLWDPPFIIYCVKEKIQQLAKEREGIAMTGSPRTLYEGQKLIPFLKKLYGAKNVKITILKLSEKESIWRNTHRRECELSRHPILYTKETAKLTKCPLDGSKLVSRMDDVAEIIKIRLKEFREKTLPVIGLFKKQGLKVKTVNGEQSVADVFKDILKALK</sequence>
<evidence type="ECO:0000313" key="8">
    <source>
        <dbReference type="Proteomes" id="UP000228681"/>
    </source>
</evidence>
<protein>
    <recommendedName>
        <fullName evidence="6">Adenylate kinase</fullName>
        <ecNumber evidence="6">2.7.4.3</ecNumber>
    </recommendedName>
</protein>
<evidence type="ECO:0000256" key="6">
    <source>
        <dbReference type="RuleBase" id="RU003331"/>
    </source>
</evidence>
<accession>A0A2G9Z0W8</accession>
<keyword evidence="6" id="KW-0067">ATP-binding</keyword>
<comment type="similarity">
    <text evidence="5">Belongs to the adenylate kinase family.</text>
</comment>
<comment type="catalytic activity">
    <reaction evidence="6">
        <text>AMP + ATP = 2 ADP</text>
        <dbReference type="Rhea" id="RHEA:12973"/>
        <dbReference type="ChEBI" id="CHEBI:30616"/>
        <dbReference type="ChEBI" id="CHEBI:456215"/>
        <dbReference type="ChEBI" id="CHEBI:456216"/>
        <dbReference type="EC" id="2.7.4.3"/>
    </reaction>
</comment>
<evidence type="ECO:0000256" key="3">
    <source>
        <dbReference type="ARBA" id="ARBA00022741"/>
    </source>
</evidence>
<dbReference type="GO" id="GO:0005524">
    <property type="term" value="F:ATP binding"/>
    <property type="evidence" value="ECO:0007669"/>
    <property type="project" value="UniProtKB-KW"/>
</dbReference>
<comment type="subunit">
    <text evidence="6">Monomer.</text>
</comment>
<evidence type="ECO:0000256" key="5">
    <source>
        <dbReference type="RuleBase" id="RU003330"/>
    </source>
</evidence>
<evidence type="ECO:0000313" key="7">
    <source>
        <dbReference type="EMBL" id="PIP25109.1"/>
    </source>
</evidence>
<dbReference type="Pfam" id="PF00406">
    <property type="entry name" value="ADK"/>
    <property type="match status" value="1"/>
</dbReference>
<proteinExistence type="inferred from homology"/>
<dbReference type="CDD" id="cd01428">
    <property type="entry name" value="ADK"/>
    <property type="match status" value="1"/>
</dbReference>
<reference evidence="7 8" key="1">
    <citation type="submission" date="2017-09" db="EMBL/GenBank/DDBJ databases">
        <title>Depth-based differentiation of microbial function through sediment-hosted aquifers and enrichment of novel symbionts in the deep terrestrial subsurface.</title>
        <authorList>
            <person name="Probst A.J."/>
            <person name="Ladd B."/>
            <person name="Jarett J.K."/>
            <person name="Geller-Mcgrath D.E."/>
            <person name="Sieber C.M."/>
            <person name="Emerson J.B."/>
            <person name="Anantharaman K."/>
            <person name="Thomas B.C."/>
            <person name="Malmstrom R."/>
            <person name="Stieglmeier M."/>
            <person name="Klingl A."/>
            <person name="Woyke T."/>
            <person name="Ryan C.M."/>
            <person name="Banfield J.F."/>
        </authorList>
    </citation>
    <scope>NUCLEOTIDE SEQUENCE [LARGE SCALE GENOMIC DNA]</scope>
    <source>
        <strain evidence="7">CG23_combo_of_CG06-09_8_20_14_all_36_12</strain>
    </source>
</reference>
<comment type="subcellular location">
    <subcellularLocation>
        <location evidence="6">Cytoplasm</location>
    </subcellularLocation>
</comment>
<keyword evidence="4 5" id="KW-0418">Kinase</keyword>
<dbReference type="Gene3D" id="3.40.50.300">
    <property type="entry name" value="P-loop containing nucleotide triphosphate hydrolases"/>
    <property type="match status" value="1"/>
</dbReference>